<name>A0A6J7NR06_9ZZZZ</name>
<evidence type="ECO:0000313" key="1">
    <source>
        <dbReference type="EMBL" id="CAB4995477.1"/>
    </source>
</evidence>
<sequence>MKTARHQLNGKSYQFVVAARHRAISAWCGATTFSAMPSTKHERLKEPSPG</sequence>
<protein>
    <submittedName>
        <fullName evidence="1">Unannotated protein</fullName>
    </submittedName>
</protein>
<organism evidence="1">
    <name type="scientific">freshwater metagenome</name>
    <dbReference type="NCBI Taxonomy" id="449393"/>
    <lineage>
        <taxon>unclassified sequences</taxon>
        <taxon>metagenomes</taxon>
        <taxon>ecological metagenomes</taxon>
    </lineage>
</organism>
<reference evidence="1" key="1">
    <citation type="submission" date="2020-05" db="EMBL/GenBank/DDBJ databases">
        <authorList>
            <person name="Chiriac C."/>
            <person name="Salcher M."/>
            <person name="Ghai R."/>
            <person name="Kavagutti S V."/>
        </authorList>
    </citation>
    <scope>NUCLEOTIDE SEQUENCE</scope>
</reference>
<accession>A0A6J7NR06</accession>
<proteinExistence type="predicted"/>
<dbReference type="AlphaFoldDB" id="A0A6J7NR06"/>
<gene>
    <name evidence="1" type="ORF">UFOPK3967_01296</name>
</gene>
<dbReference type="EMBL" id="CAFBOS010000068">
    <property type="protein sequence ID" value="CAB4995477.1"/>
    <property type="molecule type" value="Genomic_DNA"/>
</dbReference>